<feature type="region of interest" description="Disordered" evidence="1">
    <location>
        <begin position="1"/>
        <end position="29"/>
    </location>
</feature>
<protein>
    <submittedName>
        <fullName evidence="2">Defective integrase</fullName>
    </submittedName>
</protein>
<sequence>MSDKNDSQIALLNQNFEDNAPLMPQALNR</sequence>
<gene>
    <name evidence="2" type="ORF">RG298_000047</name>
</gene>
<evidence type="ECO:0000256" key="1">
    <source>
        <dbReference type="SAM" id="MobiDB-lite"/>
    </source>
</evidence>
<dbReference type="AlphaFoldDB" id="A0AAI9D898"/>
<evidence type="ECO:0000313" key="2">
    <source>
        <dbReference type="EMBL" id="EMJ5132385.1"/>
    </source>
</evidence>
<comment type="caution">
    <text evidence="2">The sequence shown here is derived from an EMBL/GenBank/DDBJ whole genome shotgun (WGS) entry which is preliminary data.</text>
</comment>
<dbReference type="EMBL" id="ABMABF030000001">
    <property type="protein sequence ID" value="EMJ5132385.1"/>
    <property type="molecule type" value="Genomic_DNA"/>
</dbReference>
<organism evidence="2">
    <name type="scientific">Providencia stuartii</name>
    <dbReference type="NCBI Taxonomy" id="588"/>
    <lineage>
        <taxon>Bacteria</taxon>
        <taxon>Pseudomonadati</taxon>
        <taxon>Pseudomonadota</taxon>
        <taxon>Gammaproteobacteria</taxon>
        <taxon>Enterobacterales</taxon>
        <taxon>Morganellaceae</taxon>
        <taxon>Providencia</taxon>
    </lineage>
</organism>
<proteinExistence type="predicted"/>
<name>A0AAI9D898_PROST</name>
<feature type="compositionally biased region" description="Polar residues" evidence="1">
    <location>
        <begin position="7"/>
        <end position="17"/>
    </location>
</feature>
<accession>A0AAI9D898</accession>
<reference evidence="2" key="1">
    <citation type="submission" date="2024-02" db="EMBL/GenBank/DDBJ databases">
        <authorList>
            <consortium name="Clinical and Environmental Microbiology Branch: Whole genome sequencing antimicrobial resistance pathogens in the healthcare setting"/>
        </authorList>
    </citation>
    <scope>NUCLEOTIDE SEQUENCE</scope>
    <source>
        <strain evidence="2">2021GO-0154</strain>
    </source>
</reference>